<dbReference type="SUPFAM" id="SSF53098">
    <property type="entry name" value="Ribonuclease H-like"/>
    <property type="match status" value="1"/>
</dbReference>
<dbReference type="PANTHER" id="PTHR35528:SF3">
    <property type="entry name" value="BLL1675 PROTEIN"/>
    <property type="match status" value="1"/>
</dbReference>
<sequence length="177" mass="20852">FGRHFANCIRKERPKPNDKWHMDEVVITIVGKKFWLWRAIDADGNALDILVQARRNTKAARRFFSRLIRQFGQPRVVVTDKLGSYVKPIQTIAPNAGHRAHKGLNNRIENSNRLSRKWEKIMRRFNSSRQAQRFLSDHDQINTIFRPRRYNLTAISYRHARTDAFALWCDYTAAMTA</sequence>
<organism evidence="6">
    <name type="scientific">Brucella anthropi</name>
    <name type="common">Ochrobactrum anthropi</name>
    <dbReference type="NCBI Taxonomy" id="529"/>
    <lineage>
        <taxon>Bacteria</taxon>
        <taxon>Pseudomonadati</taxon>
        <taxon>Pseudomonadota</taxon>
        <taxon>Alphaproteobacteria</taxon>
        <taxon>Hyphomicrobiales</taxon>
        <taxon>Brucellaceae</taxon>
        <taxon>Brucella/Ochrobactrum group</taxon>
        <taxon>Brucella</taxon>
    </lineage>
</organism>
<feature type="domain" description="DDE" evidence="5">
    <location>
        <begin position="18"/>
        <end position="146"/>
    </location>
</feature>
<proteinExistence type="predicted"/>
<dbReference type="InterPro" id="IPR052183">
    <property type="entry name" value="IS_Transposase"/>
</dbReference>
<name>A0A656Z747_BRUAN</name>
<dbReference type="InterPro" id="IPR032874">
    <property type="entry name" value="DDE_dom"/>
</dbReference>
<keyword evidence="2" id="KW-0815">Transposition</keyword>
<gene>
    <name evidence="6" type="ORF">AB664_24875</name>
</gene>
<evidence type="ECO:0000256" key="3">
    <source>
        <dbReference type="ARBA" id="ARBA00023125"/>
    </source>
</evidence>
<keyword evidence="3" id="KW-0238">DNA-binding</keyword>
<dbReference type="GO" id="GO:0003677">
    <property type="term" value="F:DNA binding"/>
    <property type="evidence" value="ECO:0007669"/>
    <property type="project" value="UniProtKB-KW"/>
</dbReference>
<keyword evidence="4" id="KW-0233">DNA recombination</keyword>
<dbReference type="InterPro" id="IPR012337">
    <property type="entry name" value="RNaseH-like_sf"/>
</dbReference>
<evidence type="ECO:0000256" key="2">
    <source>
        <dbReference type="ARBA" id="ARBA00022578"/>
    </source>
</evidence>
<dbReference type="InterPro" id="IPR036397">
    <property type="entry name" value="RNaseH_sf"/>
</dbReference>
<dbReference type="PANTHER" id="PTHR35528">
    <property type="entry name" value="BLL1675 PROTEIN"/>
    <property type="match status" value="1"/>
</dbReference>
<dbReference type="GO" id="GO:0006310">
    <property type="term" value="P:DNA recombination"/>
    <property type="evidence" value="ECO:0007669"/>
    <property type="project" value="UniProtKB-KW"/>
</dbReference>
<feature type="non-terminal residue" evidence="6">
    <location>
        <position position="1"/>
    </location>
</feature>
<evidence type="ECO:0000313" key="6">
    <source>
        <dbReference type="EMBL" id="KYB46158.1"/>
    </source>
</evidence>
<comment type="function">
    <text evidence="1">Involved in the transposition of the insertion sequence.</text>
</comment>
<dbReference type="InterPro" id="IPR047930">
    <property type="entry name" value="Transpos_IS6"/>
</dbReference>
<dbReference type="EMBL" id="LUAY01000761">
    <property type="protein sequence ID" value="KYB46158.1"/>
    <property type="molecule type" value="Genomic_DNA"/>
</dbReference>
<dbReference type="Pfam" id="PF13610">
    <property type="entry name" value="DDE_Tnp_IS240"/>
    <property type="match status" value="1"/>
</dbReference>
<protein>
    <submittedName>
        <fullName evidence="6">Transposase</fullName>
    </submittedName>
</protein>
<dbReference type="AlphaFoldDB" id="A0A656Z747"/>
<dbReference type="GO" id="GO:0032196">
    <property type="term" value="P:transposition"/>
    <property type="evidence" value="ECO:0007669"/>
    <property type="project" value="UniProtKB-KW"/>
</dbReference>
<accession>A0A656Z747</accession>
<dbReference type="NCBIfam" id="NF033587">
    <property type="entry name" value="transpos_IS6"/>
    <property type="match status" value="1"/>
</dbReference>
<dbReference type="Gene3D" id="3.30.420.10">
    <property type="entry name" value="Ribonuclease H-like superfamily/Ribonuclease H"/>
    <property type="match status" value="1"/>
</dbReference>
<reference evidence="6" key="1">
    <citation type="submission" date="2016-02" db="EMBL/GenBank/DDBJ databases">
        <title>Genomic sequences of Ochrobactrum anthropi.</title>
        <authorList>
            <person name="Chudasama K.S."/>
            <person name="Thaker V.S."/>
        </authorList>
    </citation>
    <scope>NUCLEOTIDE SEQUENCE [LARGE SCALE GENOMIC DNA]</scope>
    <source>
        <strain evidence="6">SUBG007</strain>
    </source>
</reference>
<comment type="caution">
    <text evidence="6">The sequence shown here is derived from an EMBL/GenBank/DDBJ whole genome shotgun (WGS) entry which is preliminary data.</text>
</comment>
<evidence type="ECO:0000256" key="1">
    <source>
        <dbReference type="ARBA" id="ARBA00002286"/>
    </source>
</evidence>
<evidence type="ECO:0000259" key="5">
    <source>
        <dbReference type="Pfam" id="PF13610"/>
    </source>
</evidence>
<evidence type="ECO:0000256" key="4">
    <source>
        <dbReference type="ARBA" id="ARBA00023172"/>
    </source>
</evidence>